<protein>
    <recommendedName>
        <fullName evidence="1">BTB domain-containing protein</fullName>
    </recommendedName>
</protein>
<dbReference type="GO" id="GO:0005829">
    <property type="term" value="C:cytosol"/>
    <property type="evidence" value="ECO:0007669"/>
    <property type="project" value="TreeGrafter"/>
</dbReference>
<dbReference type="PROSITE" id="PS50097">
    <property type="entry name" value="BTB"/>
    <property type="match status" value="1"/>
</dbReference>
<dbReference type="InterPro" id="IPR011333">
    <property type="entry name" value="SKP1/BTB/POZ_sf"/>
</dbReference>
<dbReference type="Proteomes" id="UP001054945">
    <property type="component" value="Unassembled WGS sequence"/>
</dbReference>
<proteinExistence type="predicted"/>
<dbReference type="SMART" id="SM00225">
    <property type="entry name" value="BTB"/>
    <property type="match status" value="1"/>
</dbReference>
<accession>A0AAV4M6H0</accession>
<sequence>MKEDIWRRRGNCWTIGERFELDRQMGLLTDVVFVVGKDGSTSNFKAHKVILASGSPVFEKMFCGTPRDDTNLFRIPDVTSMGFKSVLDSLYDQEVSLSDLKNAFETYVAANKYEVARLMMQAELYVSREVTRDTALKILVIAAKLKMRNVIKRCTSVIEDNADYILASDNFITMPWKIVKRIMKMKLKASQMQVLYAAARWRNINGTC</sequence>
<reference evidence="2 3" key="1">
    <citation type="submission" date="2021-06" db="EMBL/GenBank/DDBJ databases">
        <title>Caerostris extrusa draft genome.</title>
        <authorList>
            <person name="Kono N."/>
            <person name="Arakawa K."/>
        </authorList>
    </citation>
    <scope>NUCLEOTIDE SEQUENCE [LARGE SCALE GENOMIC DNA]</scope>
</reference>
<gene>
    <name evidence="2" type="ORF">CEXT_560751</name>
</gene>
<dbReference type="PANTHER" id="PTHR45774:SF4">
    <property type="entry name" value="AXUNDEAD, ISOFORM F"/>
    <property type="match status" value="1"/>
</dbReference>
<organism evidence="2 3">
    <name type="scientific">Caerostris extrusa</name>
    <name type="common">Bark spider</name>
    <name type="synonym">Caerostris bankana</name>
    <dbReference type="NCBI Taxonomy" id="172846"/>
    <lineage>
        <taxon>Eukaryota</taxon>
        <taxon>Metazoa</taxon>
        <taxon>Ecdysozoa</taxon>
        <taxon>Arthropoda</taxon>
        <taxon>Chelicerata</taxon>
        <taxon>Arachnida</taxon>
        <taxon>Araneae</taxon>
        <taxon>Araneomorphae</taxon>
        <taxon>Entelegynae</taxon>
        <taxon>Araneoidea</taxon>
        <taxon>Araneidae</taxon>
        <taxon>Caerostris</taxon>
    </lineage>
</organism>
<dbReference type="PANTHER" id="PTHR45774">
    <property type="entry name" value="BTB/POZ DOMAIN-CONTAINING"/>
    <property type="match status" value="1"/>
</dbReference>
<name>A0AAV4M6H0_CAEEX</name>
<dbReference type="GO" id="GO:0022008">
    <property type="term" value="P:neurogenesis"/>
    <property type="evidence" value="ECO:0007669"/>
    <property type="project" value="TreeGrafter"/>
</dbReference>
<dbReference type="EMBL" id="BPLR01019454">
    <property type="protein sequence ID" value="GIX68062.1"/>
    <property type="molecule type" value="Genomic_DNA"/>
</dbReference>
<dbReference type="InterPro" id="IPR000210">
    <property type="entry name" value="BTB/POZ_dom"/>
</dbReference>
<dbReference type="Gene3D" id="3.30.710.10">
    <property type="entry name" value="Potassium Channel Kv1.1, Chain A"/>
    <property type="match status" value="1"/>
</dbReference>
<dbReference type="AlphaFoldDB" id="A0AAV4M6H0"/>
<keyword evidence="3" id="KW-1185">Reference proteome</keyword>
<dbReference type="CDD" id="cd14733">
    <property type="entry name" value="BACK"/>
    <property type="match status" value="1"/>
</dbReference>
<dbReference type="Pfam" id="PF00651">
    <property type="entry name" value="BTB"/>
    <property type="match status" value="1"/>
</dbReference>
<feature type="domain" description="BTB" evidence="1">
    <location>
        <begin position="29"/>
        <end position="99"/>
    </location>
</feature>
<dbReference type="CDD" id="cd18186">
    <property type="entry name" value="BTB_POZ_ZBTB_KLHL-like"/>
    <property type="match status" value="1"/>
</dbReference>
<comment type="caution">
    <text evidence="2">The sequence shown here is derived from an EMBL/GenBank/DDBJ whole genome shotgun (WGS) entry which is preliminary data.</text>
</comment>
<dbReference type="SUPFAM" id="SSF54695">
    <property type="entry name" value="POZ domain"/>
    <property type="match status" value="1"/>
</dbReference>
<evidence type="ECO:0000259" key="1">
    <source>
        <dbReference type="PROSITE" id="PS50097"/>
    </source>
</evidence>
<evidence type="ECO:0000313" key="3">
    <source>
        <dbReference type="Proteomes" id="UP001054945"/>
    </source>
</evidence>
<dbReference type="Gene3D" id="1.25.40.420">
    <property type="match status" value="1"/>
</dbReference>
<evidence type="ECO:0000313" key="2">
    <source>
        <dbReference type="EMBL" id="GIX68062.1"/>
    </source>
</evidence>